<name>A0A564ZJU5_9BACT</name>
<organism evidence="1 2">
    <name type="scientific">Candidatus Methylomirabilis lanthanidiphila</name>
    <dbReference type="NCBI Taxonomy" id="2211376"/>
    <lineage>
        <taxon>Bacteria</taxon>
        <taxon>Candidatus Methylomirabilota</taxon>
        <taxon>Candidatus Methylomirabilia</taxon>
        <taxon>Candidatus Methylomirabilales</taxon>
        <taxon>Candidatus Methylomirabilaceae</taxon>
        <taxon>Candidatus Methylomirabilis</taxon>
    </lineage>
</organism>
<gene>
    <name evidence="1" type="ORF">MELA_01959</name>
</gene>
<protein>
    <recommendedName>
        <fullName evidence="3">Antitoxin</fullName>
    </recommendedName>
</protein>
<evidence type="ECO:0000313" key="2">
    <source>
        <dbReference type="Proteomes" id="UP000334340"/>
    </source>
</evidence>
<evidence type="ECO:0008006" key="3">
    <source>
        <dbReference type="Google" id="ProtNLM"/>
    </source>
</evidence>
<dbReference type="InterPro" id="IPR007367">
    <property type="entry name" value="DUF433"/>
</dbReference>
<dbReference type="InterPro" id="IPR036388">
    <property type="entry name" value="WH-like_DNA-bd_sf"/>
</dbReference>
<dbReference type="InterPro" id="IPR009057">
    <property type="entry name" value="Homeodomain-like_sf"/>
</dbReference>
<reference evidence="1 2" key="1">
    <citation type="submission" date="2019-07" db="EMBL/GenBank/DDBJ databases">
        <authorList>
            <person name="Cremers G."/>
        </authorList>
    </citation>
    <scope>NUCLEOTIDE SEQUENCE [LARGE SCALE GENOMIC DNA]</scope>
</reference>
<dbReference type="SUPFAM" id="SSF46689">
    <property type="entry name" value="Homeodomain-like"/>
    <property type="match status" value="1"/>
</dbReference>
<keyword evidence="2" id="KW-1185">Reference proteome</keyword>
<dbReference type="PANTHER" id="PTHR34849">
    <property type="entry name" value="SSL5025 PROTEIN"/>
    <property type="match status" value="1"/>
</dbReference>
<dbReference type="Proteomes" id="UP000334340">
    <property type="component" value="Unassembled WGS sequence"/>
</dbReference>
<dbReference type="PANTHER" id="PTHR34849:SF3">
    <property type="entry name" value="SSR2962 PROTEIN"/>
    <property type="match status" value="1"/>
</dbReference>
<dbReference type="Pfam" id="PF04255">
    <property type="entry name" value="DUF433"/>
    <property type="match status" value="1"/>
</dbReference>
<proteinExistence type="predicted"/>
<dbReference type="Gene3D" id="1.10.10.10">
    <property type="entry name" value="Winged helix-like DNA-binding domain superfamily/Winged helix DNA-binding domain"/>
    <property type="match status" value="1"/>
</dbReference>
<evidence type="ECO:0000313" key="1">
    <source>
        <dbReference type="EMBL" id="VUZ85574.1"/>
    </source>
</evidence>
<accession>A0A564ZJU5</accession>
<sequence>MKGRGKVTDWRERISIDPNVCHGKPCIKGTRIMVWIIVDYLANGDSVEEVLAAFPSLTREDVQAALAYAAEMTRERVIPVEVAGIS</sequence>
<dbReference type="AlphaFoldDB" id="A0A564ZJU5"/>
<dbReference type="EMBL" id="CABIKM010000029">
    <property type="protein sequence ID" value="VUZ85574.1"/>
    <property type="molecule type" value="Genomic_DNA"/>
</dbReference>